<reference evidence="1" key="1">
    <citation type="submission" date="2014-11" db="EMBL/GenBank/DDBJ databases">
        <authorList>
            <person name="Amaro Gonzalez C."/>
        </authorList>
    </citation>
    <scope>NUCLEOTIDE SEQUENCE</scope>
</reference>
<accession>A0A0E9P8T3</accession>
<protein>
    <submittedName>
        <fullName evidence="1">Uncharacterized protein</fullName>
    </submittedName>
</protein>
<sequence>MYNAAILKIKLQMKRCKTVSDSYSIL</sequence>
<evidence type="ECO:0000313" key="1">
    <source>
        <dbReference type="EMBL" id="JAH00894.1"/>
    </source>
</evidence>
<reference evidence="1" key="2">
    <citation type="journal article" date="2015" name="Fish Shellfish Immunol.">
        <title>Early steps in the European eel (Anguilla anguilla)-Vibrio vulnificus interaction in the gills: Role of the RtxA13 toxin.</title>
        <authorList>
            <person name="Callol A."/>
            <person name="Pajuelo D."/>
            <person name="Ebbesson L."/>
            <person name="Teles M."/>
            <person name="MacKenzie S."/>
            <person name="Amaro C."/>
        </authorList>
    </citation>
    <scope>NUCLEOTIDE SEQUENCE</scope>
</reference>
<dbReference type="AlphaFoldDB" id="A0A0E9P8T3"/>
<organism evidence="1">
    <name type="scientific">Anguilla anguilla</name>
    <name type="common">European freshwater eel</name>
    <name type="synonym">Muraena anguilla</name>
    <dbReference type="NCBI Taxonomy" id="7936"/>
    <lineage>
        <taxon>Eukaryota</taxon>
        <taxon>Metazoa</taxon>
        <taxon>Chordata</taxon>
        <taxon>Craniata</taxon>
        <taxon>Vertebrata</taxon>
        <taxon>Euteleostomi</taxon>
        <taxon>Actinopterygii</taxon>
        <taxon>Neopterygii</taxon>
        <taxon>Teleostei</taxon>
        <taxon>Anguilliformes</taxon>
        <taxon>Anguillidae</taxon>
        <taxon>Anguilla</taxon>
    </lineage>
</organism>
<proteinExistence type="predicted"/>
<dbReference type="EMBL" id="GBXM01107683">
    <property type="protein sequence ID" value="JAH00894.1"/>
    <property type="molecule type" value="Transcribed_RNA"/>
</dbReference>
<name>A0A0E9P8T3_ANGAN</name>